<dbReference type="GO" id="GO:0005737">
    <property type="term" value="C:cytoplasm"/>
    <property type="evidence" value="ECO:0007669"/>
    <property type="project" value="TreeGrafter"/>
</dbReference>
<organism evidence="2 3">
    <name type="scientific">Pacificibacter maritimus</name>
    <dbReference type="NCBI Taxonomy" id="762213"/>
    <lineage>
        <taxon>Bacteria</taxon>
        <taxon>Pseudomonadati</taxon>
        <taxon>Pseudomonadota</taxon>
        <taxon>Alphaproteobacteria</taxon>
        <taxon>Rhodobacterales</taxon>
        <taxon>Roseobacteraceae</taxon>
        <taxon>Pacificibacter</taxon>
    </lineage>
</organism>
<gene>
    <name evidence="2" type="ORF">EDD53_2546</name>
</gene>
<dbReference type="InterPro" id="IPR040079">
    <property type="entry name" value="Glutathione_S-Trfase"/>
</dbReference>
<dbReference type="SUPFAM" id="SSF47616">
    <property type="entry name" value="GST C-terminal domain-like"/>
    <property type="match status" value="1"/>
</dbReference>
<dbReference type="AlphaFoldDB" id="A0A3N4U8V0"/>
<dbReference type="OrthoDB" id="9813092at2"/>
<proteinExistence type="predicted"/>
<dbReference type="RefSeq" id="WP_123793708.1">
    <property type="nucleotide sequence ID" value="NZ_RKQK01000004.1"/>
</dbReference>
<accession>A0A3N4U8V0</accession>
<comment type="caution">
    <text evidence="2">The sequence shown here is derived from an EMBL/GenBank/DDBJ whole genome shotgun (WGS) entry which is preliminary data.</text>
</comment>
<dbReference type="SUPFAM" id="SSF52833">
    <property type="entry name" value="Thioredoxin-like"/>
    <property type="match status" value="1"/>
</dbReference>
<dbReference type="PROSITE" id="PS51354">
    <property type="entry name" value="GLUTAREDOXIN_2"/>
    <property type="match status" value="1"/>
</dbReference>
<dbReference type="InterPro" id="IPR050983">
    <property type="entry name" value="GST_Omega/HSP26"/>
</dbReference>
<sequence length="213" mass="25033">MNQPLETPILYNFRRCPYAMRARLALHVAGIKVEVREIMLRSKPDHMLEISPKGTVPVLWLGDRVIDESRDIMEWALAQNDPDDWCNMPHQGEDWIKQIEGPFKSALDKYKYATRYENVDATKERDRARDILMHAETLLCHSKWLFGDLPCLADMATITFVRQYANVDRDWFDAQPWANLRAWLDQFLASDRFAAIMLKYPLWQPSNPILHFP</sequence>
<dbReference type="PANTHER" id="PTHR43968:SF6">
    <property type="entry name" value="GLUTATHIONE S-TRANSFERASE OMEGA"/>
    <property type="match status" value="1"/>
</dbReference>
<dbReference type="EMBL" id="RKQK01000004">
    <property type="protein sequence ID" value="RPE64785.1"/>
    <property type="molecule type" value="Genomic_DNA"/>
</dbReference>
<evidence type="ECO:0000313" key="2">
    <source>
        <dbReference type="EMBL" id="RPE64785.1"/>
    </source>
</evidence>
<dbReference type="InterPro" id="IPR036282">
    <property type="entry name" value="Glutathione-S-Trfase_C_sf"/>
</dbReference>
<dbReference type="CDD" id="cd03196">
    <property type="entry name" value="GST_C_5"/>
    <property type="match status" value="1"/>
</dbReference>
<keyword evidence="3" id="KW-1185">Reference proteome</keyword>
<dbReference type="InterPro" id="IPR004045">
    <property type="entry name" value="Glutathione_S-Trfase_N"/>
</dbReference>
<protein>
    <submittedName>
        <fullName evidence="2">Glutathione S-transferase</fullName>
    </submittedName>
</protein>
<dbReference type="SFLD" id="SFLDS00019">
    <property type="entry name" value="Glutathione_Transferase_(cytos"/>
    <property type="match status" value="1"/>
</dbReference>
<dbReference type="GO" id="GO:0016740">
    <property type="term" value="F:transferase activity"/>
    <property type="evidence" value="ECO:0007669"/>
    <property type="project" value="UniProtKB-KW"/>
</dbReference>
<feature type="domain" description="GST N-terminal" evidence="1">
    <location>
        <begin position="6"/>
        <end position="84"/>
    </location>
</feature>
<name>A0A3N4U8V0_9RHOB</name>
<dbReference type="PANTHER" id="PTHR43968">
    <property type="match status" value="1"/>
</dbReference>
<dbReference type="Pfam" id="PF13417">
    <property type="entry name" value="GST_N_3"/>
    <property type="match status" value="1"/>
</dbReference>
<evidence type="ECO:0000313" key="3">
    <source>
        <dbReference type="Proteomes" id="UP000269689"/>
    </source>
</evidence>
<evidence type="ECO:0000259" key="1">
    <source>
        <dbReference type="PROSITE" id="PS50404"/>
    </source>
</evidence>
<dbReference type="Gene3D" id="1.20.1050.10">
    <property type="match status" value="1"/>
</dbReference>
<dbReference type="Gene3D" id="3.40.30.10">
    <property type="entry name" value="Glutaredoxin"/>
    <property type="match status" value="1"/>
</dbReference>
<dbReference type="InterPro" id="IPR036249">
    <property type="entry name" value="Thioredoxin-like_sf"/>
</dbReference>
<dbReference type="Proteomes" id="UP000269689">
    <property type="component" value="Unassembled WGS sequence"/>
</dbReference>
<keyword evidence="2" id="KW-0808">Transferase</keyword>
<dbReference type="PROSITE" id="PS50404">
    <property type="entry name" value="GST_NTER"/>
    <property type="match status" value="1"/>
</dbReference>
<reference evidence="2 3" key="1">
    <citation type="submission" date="2018-11" db="EMBL/GenBank/DDBJ databases">
        <title>Genomic Encyclopedia of Type Strains, Phase IV (KMG-IV): sequencing the most valuable type-strain genomes for metagenomic binning, comparative biology and taxonomic classification.</title>
        <authorList>
            <person name="Goeker M."/>
        </authorList>
    </citation>
    <scope>NUCLEOTIDE SEQUENCE [LARGE SCALE GENOMIC DNA]</scope>
    <source>
        <strain evidence="2 3">DSM 104731</strain>
    </source>
</reference>